<comment type="caution">
    <text evidence="3">The sequence shown here is derived from an EMBL/GenBank/DDBJ whole genome shotgun (WGS) entry which is preliminary data.</text>
</comment>
<dbReference type="AlphaFoldDB" id="A0A4R4D7K4"/>
<dbReference type="InterPro" id="IPR032693">
    <property type="entry name" value="YtkA-like_dom"/>
</dbReference>
<evidence type="ECO:0000256" key="1">
    <source>
        <dbReference type="SAM" id="SignalP"/>
    </source>
</evidence>
<protein>
    <submittedName>
        <fullName evidence="3">Heavy metal RND transporter</fullName>
    </submittedName>
</protein>
<dbReference type="Proteomes" id="UP000295023">
    <property type="component" value="Unassembled WGS sequence"/>
</dbReference>
<feature type="signal peptide" evidence="1">
    <location>
        <begin position="1"/>
        <end position="28"/>
    </location>
</feature>
<name>A0A4R4D7K4_9PROT</name>
<evidence type="ECO:0000313" key="3">
    <source>
        <dbReference type="EMBL" id="TCZ55773.1"/>
    </source>
</evidence>
<keyword evidence="4" id="KW-1185">Reference proteome</keyword>
<evidence type="ECO:0000259" key="2">
    <source>
        <dbReference type="Pfam" id="PF13115"/>
    </source>
</evidence>
<dbReference type="EMBL" id="SKBM01000025">
    <property type="protein sequence ID" value="TCZ55773.1"/>
    <property type="molecule type" value="Genomic_DNA"/>
</dbReference>
<feature type="domain" description="YtkA-like" evidence="2">
    <location>
        <begin position="28"/>
        <end position="115"/>
    </location>
</feature>
<feature type="chain" id="PRO_5020826265" evidence="1">
    <location>
        <begin position="29"/>
        <end position="136"/>
    </location>
</feature>
<proteinExistence type="predicted"/>
<organism evidence="3 4">
    <name type="scientific">Roseicella aquatilis</name>
    <dbReference type="NCBI Taxonomy" id="2527868"/>
    <lineage>
        <taxon>Bacteria</taxon>
        <taxon>Pseudomonadati</taxon>
        <taxon>Pseudomonadota</taxon>
        <taxon>Alphaproteobacteria</taxon>
        <taxon>Acetobacterales</taxon>
        <taxon>Roseomonadaceae</taxon>
        <taxon>Roseicella</taxon>
    </lineage>
</organism>
<sequence>MIFHRFRAAVLSTVAVLAAGFLSTAAIAAARDYRIELVSAQAAGAGKTDVTVRLIHLPDSKPVPDAVIFQTRADMAPSGMPTMTGKVSPAAAQPQPGTYRLQVETGMAGGWALSLSAKIQGETETVRSTVTFNAAQ</sequence>
<gene>
    <name evidence="3" type="ORF">EXY23_20810</name>
</gene>
<keyword evidence="1" id="KW-0732">Signal</keyword>
<dbReference type="RefSeq" id="WP_132294124.1">
    <property type="nucleotide sequence ID" value="NZ_SKBM01000025.1"/>
</dbReference>
<dbReference type="Pfam" id="PF13115">
    <property type="entry name" value="YtkA"/>
    <property type="match status" value="1"/>
</dbReference>
<reference evidence="3 4" key="1">
    <citation type="submission" date="2019-03" db="EMBL/GenBank/DDBJ databases">
        <title>Paracraurococcus aquatilis NE82 genome sequence.</title>
        <authorList>
            <person name="Zhao Y."/>
            <person name="Du Z."/>
        </authorList>
    </citation>
    <scope>NUCLEOTIDE SEQUENCE [LARGE SCALE GENOMIC DNA]</scope>
    <source>
        <strain evidence="3 4">NE82</strain>
    </source>
</reference>
<dbReference type="OrthoDB" id="7644867at2"/>
<accession>A0A4R4D7K4</accession>
<evidence type="ECO:0000313" key="4">
    <source>
        <dbReference type="Proteomes" id="UP000295023"/>
    </source>
</evidence>